<dbReference type="EMBL" id="CM007386">
    <property type="protein sequence ID" value="ONK66598.1"/>
    <property type="molecule type" value="Genomic_DNA"/>
</dbReference>
<dbReference type="InterPro" id="IPR036423">
    <property type="entry name" value="SOD-like_Cu/Zn_dom_sf"/>
</dbReference>
<keyword evidence="1" id="KW-0813">Transport</keyword>
<sequence>MSGSFVDEDWQDDLSIRPSDVDRIWCARLGHCWRMKRGVGGGVARLVDRIWCARLGHCWRMKRGVGGGVARLISLAGPNAVIGRAFVVHELEDDLGKDYRTVSGVAGPLVIPEKVKGPKYQEIVNIRLGDGTTRRGQVLEVDGEKAVVQEEDMCLENVYYSEMKDVGFFDSDWE</sequence>
<gene>
    <name evidence="5" type="ORF">A4U43_C06F10020</name>
</gene>
<evidence type="ECO:0000256" key="2">
    <source>
        <dbReference type="ARBA" id="ARBA00022781"/>
    </source>
</evidence>
<dbReference type="PANTHER" id="PTHR43389">
    <property type="entry name" value="V-TYPE PROTON ATPASE SUBUNIT B"/>
    <property type="match status" value="1"/>
</dbReference>
<dbReference type="InterPro" id="IPR022879">
    <property type="entry name" value="V-ATPase_su_B/beta"/>
</dbReference>
<dbReference type="AlphaFoldDB" id="A0A5P1EKS6"/>
<evidence type="ECO:0000259" key="4">
    <source>
        <dbReference type="Pfam" id="PF02874"/>
    </source>
</evidence>
<dbReference type="Pfam" id="PF02874">
    <property type="entry name" value="ATP-synt_ab_N"/>
    <property type="match status" value="1"/>
</dbReference>
<evidence type="ECO:0000256" key="3">
    <source>
        <dbReference type="ARBA" id="ARBA00023065"/>
    </source>
</evidence>
<dbReference type="GO" id="GO:0046961">
    <property type="term" value="F:proton-transporting ATPase activity, rotational mechanism"/>
    <property type="evidence" value="ECO:0007669"/>
    <property type="project" value="TreeGrafter"/>
</dbReference>
<dbReference type="InterPro" id="IPR004100">
    <property type="entry name" value="ATPase_F1/V1/A1_a/bsu_N"/>
</dbReference>
<keyword evidence="6" id="KW-1185">Reference proteome</keyword>
<reference evidence="6" key="1">
    <citation type="journal article" date="2017" name="Nat. Commun.">
        <title>The asparagus genome sheds light on the origin and evolution of a young Y chromosome.</title>
        <authorList>
            <person name="Harkess A."/>
            <person name="Zhou J."/>
            <person name="Xu C."/>
            <person name="Bowers J.E."/>
            <person name="Van der Hulst R."/>
            <person name="Ayyampalayam S."/>
            <person name="Mercati F."/>
            <person name="Riccardi P."/>
            <person name="McKain M.R."/>
            <person name="Kakrana A."/>
            <person name="Tang H."/>
            <person name="Ray J."/>
            <person name="Groenendijk J."/>
            <person name="Arikit S."/>
            <person name="Mathioni S.M."/>
            <person name="Nakano M."/>
            <person name="Shan H."/>
            <person name="Telgmann-Rauber A."/>
            <person name="Kanno A."/>
            <person name="Yue Z."/>
            <person name="Chen H."/>
            <person name="Li W."/>
            <person name="Chen Y."/>
            <person name="Xu X."/>
            <person name="Zhang Y."/>
            <person name="Luo S."/>
            <person name="Chen H."/>
            <person name="Gao J."/>
            <person name="Mao Z."/>
            <person name="Pires J.C."/>
            <person name="Luo M."/>
            <person name="Kudrna D."/>
            <person name="Wing R.A."/>
            <person name="Meyers B.C."/>
            <person name="Yi K."/>
            <person name="Kong H."/>
            <person name="Lavrijsen P."/>
            <person name="Sunseri F."/>
            <person name="Falavigna A."/>
            <person name="Ye Y."/>
            <person name="Leebens-Mack J.H."/>
            <person name="Chen G."/>
        </authorList>
    </citation>
    <scope>NUCLEOTIDE SEQUENCE [LARGE SCALE GENOMIC DNA]</scope>
    <source>
        <strain evidence="6">cv. DH0086</strain>
    </source>
</reference>
<dbReference type="PANTHER" id="PTHR43389:SF4">
    <property type="entry name" value="V-TYPE PROTON ATPASE SUBUNIT B"/>
    <property type="match status" value="1"/>
</dbReference>
<organism evidence="5 6">
    <name type="scientific">Asparagus officinalis</name>
    <name type="common">Garden asparagus</name>
    <dbReference type="NCBI Taxonomy" id="4686"/>
    <lineage>
        <taxon>Eukaryota</taxon>
        <taxon>Viridiplantae</taxon>
        <taxon>Streptophyta</taxon>
        <taxon>Embryophyta</taxon>
        <taxon>Tracheophyta</taxon>
        <taxon>Spermatophyta</taxon>
        <taxon>Magnoliopsida</taxon>
        <taxon>Liliopsida</taxon>
        <taxon>Asparagales</taxon>
        <taxon>Asparagaceae</taxon>
        <taxon>Asparagoideae</taxon>
        <taxon>Asparagus</taxon>
    </lineage>
</organism>
<dbReference type="Gene3D" id="3.40.50.12240">
    <property type="match status" value="1"/>
</dbReference>
<protein>
    <recommendedName>
        <fullName evidence="4">ATPase F1/V1/A1 complex alpha/beta subunit N-terminal domain-containing protein</fullName>
    </recommendedName>
</protein>
<dbReference type="Gramene" id="ONK66598">
    <property type="protein sequence ID" value="ONK66598"/>
    <property type="gene ID" value="A4U43_C06F10020"/>
</dbReference>
<keyword evidence="2" id="KW-0375">Hydrogen ion transport</keyword>
<dbReference type="GO" id="GO:0007035">
    <property type="term" value="P:vacuolar acidification"/>
    <property type="evidence" value="ECO:0007669"/>
    <property type="project" value="TreeGrafter"/>
</dbReference>
<evidence type="ECO:0000313" key="5">
    <source>
        <dbReference type="EMBL" id="ONK66598.1"/>
    </source>
</evidence>
<name>A0A5P1EKS6_ASPOF</name>
<dbReference type="SUPFAM" id="SSF49329">
    <property type="entry name" value="Cu,Zn superoxide dismutase-like"/>
    <property type="match status" value="1"/>
</dbReference>
<dbReference type="GO" id="GO:0046034">
    <property type="term" value="P:ATP metabolic process"/>
    <property type="evidence" value="ECO:0007669"/>
    <property type="project" value="InterPro"/>
</dbReference>
<evidence type="ECO:0000313" key="6">
    <source>
        <dbReference type="Proteomes" id="UP000243459"/>
    </source>
</evidence>
<keyword evidence="3" id="KW-0406">Ion transport</keyword>
<dbReference type="GO" id="GO:0006801">
    <property type="term" value="P:superoxide metabolic process"/>
    <property type="evidence" value="ECO:0007669"/>
    <property type="project" value="InterPro"/>
</dbReference>
<dbReference type="GO" id="GO:0046872">
    <property type="term" value="F:metal ion binding"/>
    <property type="evidence" value="ECO:0007669"/>
    <property type="project" value="InterPro"/>
</dbReference>
<feature type="domain" description="ATPase F1/V1/A1 complex alpha/beta subunit N-terminal" evidence="4">
    <location>
        <begin position="102"/>
        <end position="149"/>
    </location>
</feature>
<accession>A0A5P1EKS6</accession>
<dbReference type="Proteomes" id="UP000243459">
    <property type="component" value="Chromosome 6"/>
</dbReference>
<dbReference type="CDD" id="cd18118">
    <property type="entry name" value="ATP-synt_V_A-type_beta_N"/>
    <property type="match status" value="1"/>
</dbReference>
<evidence type="ECO:0000256" key="1">
    <source>
        <dbReference type="ARBA" id="ARBA00022448"/>
    </source>
</evidence>
<proteinExistence type="predicted"/>